<feature type="domain" description="Xylanolytic transcriptional activator regulatory" evidence="5">
    <location>
        <begin position="351"/>
        <end position="424"/>
    </location>
</feature>
<dbReference type="SUPFAM" id="SSF57701">
    <property type="entry name" value="Zn2/Cys6 DNA-binding domain"/>
    <property type="match status" value="1"/>
</dbReference>
<dbReference type="InterPro" id="IPR036864">
    <property type="entry name" value="Zn2-C6_fun-type_DNA-bd_sf"/>
</dbReference>
<dbReference type="PANTHER" id="PTHR46910:SF38">
    <property type="entry name" value="ZN(2)-C6 FUNGAL-TYPE DOMAIN-CONTAINING PROTEIN"/>
    <property type="match status" value="1"/>
</dbReference>
<dbReference type="Gene3D" id="4.10.240.10">
    <property type="entry name" value="Zn(2)-C6 fungal-type DNA-binding domain"/>
    <property type="match status" value="1"/>
</dbReference>
<accession>B0DPG0</accession>
<keyword evidence="2" id="KW-0539">Nucleus</keyword>
<dbReference type="AlphaFoldDB" id="B0DPG0"/>
<protein>
    <submittedName>
        <fullName evidence="6">Predicted protein</fullName>
    </submittedName>
</protein>
<evidence type="ECO:0000313" key="6">
    <source>
        <dbReference type="EMBL" id="EDR03445.1"/>
    </source>
</evidence>
<feature type="compositionally biased region" description="Low complexity" evidence="3">
    <location>
        <begin position="838"/>
        <end position="853"/>
    </location>
</feature>
<evidence type="ECO:0000256" key="2">
    <source>
        <dbReference type="ARBA" id="ARBA00023242"/>
    </source>
</evidence>
<keyword evidence="1" id="KW-0479">Metal-binding</keyword>
<dbReference type="STRING" id="486041.B0DPG0"/>
<feature type="region of interest" description="Disordered" evidence="3">
    <location>
        <begin position="834"/>
        <end position="857"/>
    </location>
</feature>
<dbReference type="InParanoid" id="B0DPG0"/>
<dbReference type="OrthoDB" id="4456959at2759"/>
<dbReference type="SMART" id="SM00066">
    <property type="entry name" value="GAL4"/>
    <property type="match status" value="1"/>
</dbReference>
<organism evidence="7">
    <name type="scientific">Laccaria bicolor (strain S238N-H82 / ATCC MYA-4686)</name>
    <name type="common">Bicoloured deceiver</name>
    <name type="synonym">Laccaria laccata var. bicolor</name>
    <dbReference type="NCBI Taxonomy" id="486041"/>
    <lineage>
        <taxon>Eukaryota</taxon>
        <taxon>Fungi</taxon>
        <taxon>Dikarya</taxon>
        <taxon>Basidiomycota</taxon>
        <taxon>Agaricomycotina</taxon>
        <taxon>Agaricomycetes</taxon>
        <taxon>Agaricomycetidae</taxon>
        <taxon>Agaricales</taxon>
        <taxon>Agaricineae</taxon>
        <taxon>Hydnangiaceae</taxon>
        <taxon>Laccaria</taxon>
    </lineage>
</organism>
<dbReference type="KEGG" id="lbc:LACBIDRAFT_307141"/>
<dbReference type="PANTHER" id="PTHR46910">
    <property type="entry name" value="TRANSCRIPTION FACTOR PDR1"/>
    <property type="match status" value="1"/>
</dbReference>
<dbReference type="SMART" id="SM00906">
    <property type="entry name" value="Fungal_trans"/>
    <property type="match status" value="1"/>
</dbReference>
<evidence type="ECO:0000259" key="5">
    <source>
        <dbReference type="SMART" id="SM00906"/>
    </source>
</evidence>
<dbReference type="InterPro" id="IPR007219">
    <property type="entry name" value="XnlR_reg_dom"/>
</dbReference>
<dbReference type="Pfam" id="PF04082">
    <property type="entry name" value="Fungal_trans"/>
    <property type="match status" value="1"/>
</dbReference>
<dbReference type="Pfam" id="PF00172">
    <property type="entry name" value="Zn_clus"/>
    <property type="match status" value="1"/>
</dbReference>
<dbReference type="CDD" id="cd12148">
    <property type="entry name" value="fungal_TF_MHR"/>
    <property type="match status" value="1"/>
</dbReference>
<name>B0DPG0_LACBS</name>
<dbReference type="InterPro" id="IPR001138">
    <property type="entry name" value="Zn2Cys6_DnaBD"/>
</dbReference>
<dbReference type="GO" id="GO:0000981">
    <property type="term" value="F:DNA-binding transcription factor activity, RNA polymerase II-specific"/>
    <property type="evidence" value="ECO:0007669"/>
    <property type="project" value="InterPro"/>
</dbReference>
<feature type="region of interest" description="Disordered" evidence="3">
    <location>
        <begin position="650"/>
        <end position="669"/>
    </location>
</feature>
<keyword evidence="7" id="KW-1185">Reference proteome</keyword>
<gene>
    <name evidence="6" type="ORF">LACBIDRAFT_307141</name>
</gene>
<evidence type="ECO:0000256" key="3">
    <source>
        <dbReference type="SAM" id="MobiDB-lite"/>
    </source>
</evidence>
<dbReference type="EMBL" id="DS547124">
    <property type="protein sequence ID" value="EDR03445.1"/>
    <property type="molecule type" value="Genomic_DNA"/>
</dbReference>
<dbReference type="InterPro" id="IPR050987">
    <property type="entry name" value="AtrR-like"/>
</dbReference>
<dbReference type="HOGENOM" id="CLU_006019_2_0_1"/>
<dbReference type="GO" id="GO:0008270">
    <property type="term" value="F:zinc ion binding"/>
    <property type="evidence" value="ECO:0007669"/>
    <property type="project" value="InterPro"/>
</dbReference>
<evidence type="ECO:0000256" key="1">
    <source>
        <dbReference type="ARBA" id="ARBA00022723"/>
    </source>
</evidence>
<dbReference type="GeneID" id="6081613"/>
<dbReference type="CDD" id="cd00067">
    <property type="entry name" value="GAL4"/>
    <property type="match status" value="1"/>
</dbReference>
<dbReference type="Proteomes" id="UP000001194">
    <property type="component" value="Unassembled WGS sequence"/>
</dbReference>
<reference evidence="6 7" key="1">
    <citation type="journal article" date="2008" name="Nature">
        <title>The genome of Laccaria bicolor provides insights into mycorrhizal symbiosis.</title>
        <authorList>
            <person name="Martin F."/>
            <person name="Aerts A."/>
            <person name="Ahren D."/>
            <person name="Brun A."/>
            <person name="Danchin E.G.J."/>
            <person name="Duchaussoy F."/>
            <person name="Gibon J."/>
            <person name="Kohler A."/>
            <person name="Lindquist E."/>
            <person name="Pereda V."/>
            <person name="Salamov A."/>
            <person name="Shapiro H.J."/>
            <person name="Wuyts J."/>
            <person name="Blaudez D."/>
            <person name="Buee M."/>
            <person name="Brokstein P."/>
            <person name="Canbaeck B."/>
            <person name="Cohen D."/>
            <person name="Courty P.E."/>
            <person name="Coutinho P.M."/>
            <person name="Delaruelle C."/>
            <person name="Detter J.C."/>
            <person name="Deveau A."/>
            <person name="DiFazio S."/>
            <person name="Duplessis S."/>
            <person name="Fraissinet-Tachet L."/>
            <person name="Lucic E."/>
            <person name="Frey-Klett P."/>
            <person name="Fourrey C."/>
            <person name="Feussner I."/>
            <person name="Gay G."/>
            <person name="Grimwood J."/>
            <person name="Hoegger P.J."/>
            <person name="Jain P."/>
            <person name="Kilaru S."/>
            <person name="Labbe J."/>
            <person name="Lin Y.C."/>
            <person name="Legue V."/>
            <person name="Le Tacon F."/>
            <person name="Marmeisse R."/>
            <person name="Melayah D."/>
            <person name="Montanini B."/>
            <person name="Muratet M."/>
            <person name="Nehls U."/>
            <person name="Niculita-Hirzel H."/>
            <person name="Oudot-Le Secq M.P."/>
            <person name="Peter M."/>
            <person name="Quesneville H."/>
            <person name="Rajashekar B."/>
            <person name="Reich M."/>
            <person name="Rouhier N."/>
            <person name="Schmutz J."/>
            <person name="Yin T."/>
            <person name="Chalot M."/>
            <person name="Henrissat B."/>
            <person name="Kuees U."/>
            <person name="Lucas S."/>
            <person name="Van de Peer Y."/>
            <person name="Podila G.K."/>
            <person name="Polle A."/>
            <person name="Pukkila P.J."/>
            <person name="Richardson P.M."/>
            <person name="Rouze P."/>
            <person name="Sanders I.R."/>
            <person name="Stajich J.E."/>
            <person name="Tunlid A."/>
            <person name="Tuskan G."/>
            <person name="Grigoriev I.V."/>
        </authorList>
    </citation>
    <scope>NUCLEOTIDE SEQUENCE [LARGE SCALE GENOMIC DNA]</scope>
    <source>
        <strain evidence="7">S238N-H82 / ATCC MYA-4686</strain>
    </source>
</reference>
<proteinExistence type="predicted"/>
<feature type="domain" description="Zn(2)-C6 fungal-type" evidence="4">
    <location>
        <begin position="18"/>
        <end position="63"/>
    </location>
</feature>
<dbReference type="GO" id="GO:0003677">
    <property type="term" value="F:DNA binding"/>
    <property type="evidence" value="ECO:0007669"/>
    <property type="project" value="InterPro"/>
</dbReference>
<dbReference type="RefSeq" id="XP_001885901.1">
    <property type="nucleotide sequence ID" value="XM_001885866.1"/>
</dbReference>
<dbReference type="GO" id="GO:0006351">
    <property type="term" value="P:DNA-templated transcription"/>
    <property type="evidence" value="ECO:0007669"/>
    <property type="project" value="InterPro"/>
</dbReference>
<sequence length="949" mass="105759">MSSGGEDHNDDSLGTKKRRIQRACDICRRKKSDGPNIPGNRCTNCVTWSFDCTYVEPAVVKKRGFPKGYVERLESRVEKLENALRILCPDDNVLTELGVTLEGPSERAFGKPHQSNDDARSPRLSYDIAASAISKVNNPDDPRDDQDDDVVNAVLLDNLKRLEIGNPDSRFFGKSSGAMLVQTAMELKSEYTGSDYVQPAPSMNLENKRPEFWSCNPWEREVESQPQTLTYVFPEDGLVIQLVDLYFTHFNLYQPLLHRPTFEKSIADKLHFTNNGFAVTLLVVCANGSRYSEDPRVFLNGTGSHHSRGWKWFDQVQMIRKSLLAVPSIYDMQFYCLSVQFLQDSSAPQSCWTLVGIGIRLAQEVGAHKRKARDHPLTVEDELWKRAFWILVCMDRAFSSSLGRSCAIQEEDFDLDMPIECDDEYWEHPDPSQCFKQPANKASLITQFNLYLKLNQILSFALRTIYSINKSKNLLGFVGPNWEQNIVAELDSALNKWVGSVPDHLRWDPHREDIKIFNQSVVLYSAYYHTQILVHRPFIPSPSKPSLLPFPSLAICTNAARACSHIIDIQRKRDRSPSSLAQMPVFTSGIVLLLSIWGAKRSGLSTDPNKEMVDVHKCMRMLRASESRWHSAGRLWDILCELATMGDFPLPQPSPPMTNKRRRYSESSTVGEPTYDAMLSVGTVRDMAGSRRVSGNASTPISLPLLPQQIFAAGEQQEQPIRLQHPSNLQEQPPSPRQFFALPMCSNDLARLPDDYGQTTFSTIRQSSGDHQTHWYPPSAGGQYVSGGVNPLTNFSAFTPSCTASGSSPGSDLTGMGSGVQGMLAAGPEDMARHYPMSLSSSRSPEGPSAGSSTTLMGDSISVDSVYRESQFGGSGMSRLHLHTPLGSGSLLHVEQQQSQYPEVDQDMLSMWSTLPSGFELDEWGNYLLSVGELTQGSGIFHGHSASRG</sequence>
<evidence type="ECO:0000259" key="4">
    <source>
        <dbReference type="SMART" id="SM00066"/>
    </source>
</evidence>
<evidence type="ECO:0000313" key="7">
    <source>
        <dbReference type="Proteomes" id="UP000001194"/>
    </source>
</evidence>